<dbReference type="Proteomes" id="UP000184036">
    <property type="component" value="Unassembled WGS sequence"/>
</dbReference>
<proteinExistence type="predicted"/>
<name>A0A1M5FFF0_9FLAO</name>
<reference evidence="2" key="1">
    <citation type="submission" date="2016-11" db="EMBL/GenBank/DDBJ databases">
        <authorList>
            <person name="Varghese N."/>
            <person name="Submissions S."/>
        </authorList>
    </citation>
    <scope>NUCLEOTIDE SEQUENCE [LARGE SCALE GENOMIC DNA]</scope>
    <source>
        <strain evidence="2">DSM 19741</strain>
    </source>
</reference>
<keyword evidence="2" id="KW-1185">Reference proteome</keyword>
<dbReference type="AlphaFoldDB" id="A0A1M5FFF0"/>
<evidence type="ECO:0000313" key="1">
    <source>
        <dbReference type="EMBL" id="SHF89882.1"/>
    </source>
</evidence>
<dbReference type="EMBL" id="FQWE01000002">
    <property type="protein sequence ID" value="SHF89882.1"/>
    <property type="molecule type" value="Genomic_DNA"/>
</dbReference>
<evidence type="ECO:0000313" key="2">
    <source>
        <dbReference type="Proteomes" id="UP000184036"/>
    </source>
</evidence>
<dbReference type="STRING" id="271157.SAMN05444396_102333"/>
<gene>
    <name evidence="1" type="ORF">SAMN05444396_102333</name>
</gene>
<organism evidence="1 2">
    <name type="scientific">Flavobacterium segetis</name>
    <dbReference type="NCBI Taxonomy" id="271157"/>
    <lineage>
        <taxon>Bacteria</taxon>
        <taxon>Pseudomonadati</taxon>
        <taxon>Bacteroidota</taxon>
        <taxon>Flavobacteriia</taxon>
        <taxon>Flavobacteriales</taxon>
        <taxon>Flavobacteriaceae</taxon>
        <taxon>Flavobacterium</taxon>
    </lineage>
</organism>
<accession>A0A1M5FFF0</accession>
<sequence length="103" mass="12228">MFNSTKRLLKFPFIFLINFTFLLFANCGYSNVFHSKNIASNDYFNKINQHQELSLKIELLDQNFCFGQTTYKTDVMLIDYHSMRSQKILHITDELTNSKLFNN</sequence>
<protein>
    <submittedName>
        <fullName evidence="1">Uncharacterized protein</fullName>
    </submittedName>
</protein>